<gene>
    <name evidence="2" type="ORF">K3174_06025</name>
</gene>
<dbReference type="EMBL" id="JAIGNO010000003">
    <property type="protein sequence ID" value="MBX7482080.1"/>
    <property type="molecule type" value="Genomic_DNA"/>
</dbReference>
<reference evidence="2 3" key="1">
    <citation type="submission" date="2021-08" db="EMBL/GenBank/DDBJ databases">
        <title>Comparative Genomics Analysis of the Genus Qipengyuania Reveals Extensive Genetic Diversity and Metabolic Versatility, Including the Description of Fifteen Novel Species.</title>
        <authorList>
            <person name="Liu Y."/>
        </authorList>
    </citation>
    <scope>NUCLEOTIDE SEQUENCE [LARGE SCALE GENOMIC DNA]</scope>
    <source>
        <strain evidence="2 3">6D47A</strain>
    </source>
</reference>
<keyword evidence="3" id="KW-1185">Reference proteome</keyword>
<comment type="caution">
    <text evidence="2">The sequence shown here is derived from an EMBL/GenBank/DDBJ whole genome shotgun (WGS) entry which is preliminary data.</text>
</comment>
<evidence type="ECO:0000313" key="3">
    <source>
        <dbReference type="Proteomes" id="UP000755104"/>
    </source>
</evidence>
<protein>
    <submittedName>
        <fullName evidence="2">DUF2779 domain-containing protein</fullName>
    </submittedName>
</protein>
<dbReference type="Proteomes" id="UP000755104">
    <property type="component" value="Unassembled WGS sequence"/>
</dbReference>
<dbReference type="RefSeq" id="WP_221556804.1">
    <property type="nucleotide sequence ID" value="NZ_JAIGNO010000003.1"/>
</dbReference>
<evidence type="ECO:0000313" key="2">
    <source>
        <dbReference type="EMBL" id="MBX7482080.1"/>
    </source>
</evidence>
<dbReference type="InterPro" id="IPR021301">
    <property type="entry name" value="DUF2779"/>
</dbReference>
<proteinExistence type="predicted"/>
<evidence type="ECO:0000259" key="1">
    <source>
        <dbReference type="Pfam" id="PF11074"/>
    </source>
</evidence>
<organism evidence="2 3">
    <name type="scientific">Qipengyuania qiaonensis</name>
    <dbReference type="NCBI Taxonomy" id="2867240"/>
    <lineage>
        <taxon>Bacteria</taxon>
        <taxon>Pseudomonadati</taxon>
        <taxon>Pseudomonadota</taxon>
        <taxon>Alphaproteobacteria</taxon>
        <taxon>Sphingomonadales</taxon>
        <taxon>Erythrobacteraceae</taxon>
        <taxon>Qipengyuania</taxon>
    </lineage>
</organism>
<dbReference type="Pfam" id="PF11074">
    <property type="entry name" value="DUF2779"/>
    <property type="match status" value="1"/>
</dbReference>
<feature type="domain" description="DUF2779" evidence="1">
    <location>
        <begin position="302"/>
        <end position="424"/>
    </location>
</feature>
<accession>A0ABS7J410</accession>
<name>A0ABS7J410_9SPHN</name>
<sequence>MNSGSRQIGLSKSKITSFEQCPKRLWLQTHRAELAELDAGAEARFAAGHEVGDAACGLCPGGVMIEAEPDLTAALERTQELMSSSAEVPLFEATFAHDGVLVRVDIMEPDGLGGWHVAEVKSSKSRKAYHVADLATQLWVLREAGVQVSSAAIRHLNNQFFLAEEGNYQGAFVDTQSLEDAKPLALKRSKQAEEIRLVLGGDEPARDTGDHCHDPFPCKFVAYCSRDDEPARYPVSSLPRTGRQLAAKWAEHGIVELEDVPPGSFSNAIHARIHEATLSGVPYHDVDGARRIIGDWAFPRTYLDFETIAFALPRWLGTKPWEQVPFQFSAHIEDCEGQITHREFLSLDGKDPRRACAEALVAQISQDGAVIAYNAAFERTCILRLAERFSDLAENLKAIAARIVDLLPVTREHWYHRDQGGSWSIKAVLPTISNSGDYAMLDVADGSAAQLAYLEAIAARTSEARLAEIARSLRTYCAKDTYAMIEVLSHLIGERMPGSLR</sequence>